<evidence type="ECO:0000256" key="5">
    <source>
        <dbReference type="ARBA" id="ARBA00023295"/>
    </source>
</evidence>
<feature type="binding site" evidence="8">
    <location>
        <position position="156"/>
    </location>
    <ligand>
        <name>substrate</name>
    </ligand>
</feature>
<feature type="binding site" evidence="8">
    <location>
        <position position="318"/>
    </location>
    <ligand>
        <name>substrate</name>
    </ligand>
</feature>
<feature type="active site" description="Nucleophile" evidence="7">
    <location>
        <position position="310"/>
    </location>
</feature>
<name>A0A2U1ZUJ0_9MICO</name>
<feature type="domain" description="Beta-galactosidase trimerisation" evidence="10">
    <location>
        <begin position="398"/>
        <end position="611"/>
    </location>
</feature>
<dbReference type="InterPro" id="IPR003476">
    <property type="entry name" value="Glyco_hydro_42"/>
</dbReference>
<dbReference type="EC" id="3.2.1.23" evidence="3 6"/>
<evidence type="ECO:0000256" key="8">
    <source>
        <dbReference type="PIRSR" id="PIRSR001084-2"/>
    </source>
</evidence>
<organism evidence="11 12">
    <name type="scientific">Serinibacter arcticus</name>
    <dbReference type="NCBI Taxonomy" id="1655435"/>
    <lineage>
        <taxon>Bacteria</taxon>
        <taxon>Bacillati</taxon>
        <taxon>Actinomycetota</taxon>
        <taxon>Actinomycetes</taxon>
        <taxon>Micrococcales</taxon>
        <taxon>Beutenbergiaceae</taxon>
        <taxon>Serinibacter</taxon>
    </lineage>
</organism>
<gene>
    <name evidence="11" type="ORF">C8046_08165</name>
</gene>
<proteinExistence type="inferred from homology"/>
<dbReference type="GO" id="GO:0004565">
    <property type="term" value="F:beta-galactosidase activity"/>
    <property type="evidence" value="ECO:0007669"/>
    <property type="project" value="UniProtKB-EC"/>
</dbReference>
<evidence type="ECO:0000259" key="9">
    <source>
        <dbReference type="Pfam" id="PF02449"/>
    </source>
</evidence>
<sequence length="695" mass="74890">MSDRPEQRRSWPLPALAFGGDYNPEQWDREVWREDVDLMQQAGVTLVTVGVFSWSRLEPEPGRYELDWLREVLDLLHAGGIAVDLATPTASPPPWLGALHPETLPVTADGVRLTYGSRNQFSASSPVYREAALAITRAVVDAFHDHPAVVLWHVGNELGQVDHSDLAAASFRRWLAGRYGSIEALNEAWATSVWSQGYRSFEEVLPPRAAPYHRNPTQALDFRRFSSDELRDVYREQRAVIREHDTERAVTTNFMGFFALADYATWADDVDVIADDAYPDPADPRALTDAALTQDLMRSLGGGAPWLLLESAASGVSWRAHNLTKSPARSRLESLQAVAHGADGICFFQWRQARSGPERFHSALLPTAGPDTAVHAGVRRLGADLARLAPVVGTRSTAEVALVWDWPSWWAATAEAMPTDRLDPLATLRAWHRVLWDARVAVDVVSPTADLASYRAVLAPSTYVVDPAVAQTWRTYVEDGGHLVVGPFSGVADPLTHLHLGRTPALVGDVLGAGVEEHVPLPDGGLPARWADGRETRVHDYLGHARADDAEVLLALAGDEALPGLGNLAGSAVVTRRTSGSGTGSARLVAGVLPPEDLAEVLHGALAEAGVRPPLPDAPAGVEVTRRGDVLFVLNHTGAEVLLAPGALADALGLTGPATLTDLLADPTTPRQISTTPDVPVPLAADDVLVLMETR</sequence>
<dbReference type="OrthoDB" id="9800974at2"/>
<dbReference type="SUPFAM" id="SSF52317">
    <property type="entry name" value="Class I glutamine amidotransferase-like"/>
    <property type="match status" value="1"/>
</dbReference>
<accession>A0A2U1ZUJ0</accession>
<dbReference type="Proteomes" id="UP000245166">
    <property type="component" value="Unassembled WGS sequence"/>
</dbReference>
<evidence type="ECO:0000256" key="6">
    <source>
        <dbReference type="PIRNR" id="PIRNR001084"/>
    </source>
</evidence>
<protein>
    <recommendedName>
        <fullName evidence="3 6">Beta-galactosidase</fullName>
        <shortName evidence="6">Beta-gal</shortName>
        <ecNumber evidence="3 6">3.2.1.23</ecNumber>
    </recommendedName>
</protein>
<dbReference type="Gene3D" id="3.20.20.80">
    <property type="entry name" value="Glycosidases"/>
    <property type="match status" value="1"/>
</dbReference>
<comment type="similarity">
    <text evidence="2 6">Belongs to the glycosyl hydrolase 42 family.</text>
</comment>
<evidence type="ECO:0000256" key="7">
    <source>
        <dbReference type="PIRSR" id="PIRSR001084-1"/>
    </source>
</evidence>
<evidence type="ECO:0000313" key="12">
    <source>
        <dbReference type="Proteomes" id="UP000245166"/>
    </source>
</evidence>
<reference evidence="11 12" key="1">
    <citation type="submission" date="2018-03" db="EMBL/GenBank/DDBJ databases">
        <title>Genome assembly of novel Miniimonas species PCH200.</title>
        <authorList>
            <person name="Thakur V."/>
            <person name="Kumar V."/>
            <person name="Singh D."/>
        </authorList>
    </citation>
    <scope>NUCLEOTIDE SEQUENCE [LARGE SCALE GENOMIC DNA]</scope>
    <source>
        <strain evidence="11 12">PCH200</strain>
    </source>
</reference>
<keyword evidence="12" id="KW-1185">Reference proteome</keyword>
<feature type="domain" description="Glycoside hydrolase family 42 N-terminal" evidence="9">
    <location>
        <begin position="21"/>
        <end position="387"/>
    </location>
</feature>
<comment type="catalytic activity">
    <reaction evidence="1 6">
        <text>Hydrolysis of terminal non-reducing beta-D-galactose residues in beta-D-galactosides.</text>
        <dbReference type="EC" id="3.2.1.23"/>
    </reaction>
</comment>
<dbReference type="InterPro" id="IPR029062">
    <property type="entry name" value="Class_I_gatase-like"/>
</dbReference>
<feature type="binding site" evidence="8">
    <location>
        <position position="118"/>
    </location>
    <ligand>
        <name>substrate</name>
    </ligand>
</feature>
<dbReference type="PIRSF" id="PIRSF001084">
    <property type="entry name" value="B-galactosidase"/>
    <property type="match status" value="1"/>
</dbReference>
<evidence type="ECO:0000256" key="3">
    <source>
        <dbReference type="ARBA" id="ARBA00012756"/>
    </source>
</evidence>
<dbReference type="InterPro" id="IPR013529">
    <property type="entry name" value="Glyco_hydro_42_N"/>
</dbReference>
<keyword evidence="4 6" id="KW-0378">Hydrolase</keyword>
<comment type="caution">
    <text evidence="11">The sequence shown here is derived from an EMBL/GenBank/DDBJ whole genome shotgun (WGS) entry which is preliminary data.</text>
</comment>
<dbReference type="PANTHER" id="PTHR36447:SF1">
    <property type="entry name" value="BETA-GALACTOSIDASE GANA"/>
    <property type="match status" value="1"/>
</dbReference>
<dbReference type="Pfam" id="PF02449">
    <property type="entry name" value="Glyco_hydro_42"/>
    <property type="match status" value="1"/>
</dbReference>
<dbReference type="EMBL" id="PYHR01000002">
    <property type="protein sequence ID" value="PWD50631.1"/>
    <property type="molecule type" value="Genomic_DNA"/>
</dbReference>
<dbReference type="SUPFAM" id="SSF51445">
    <property type="entry name" value="(Trans)glycosidases"/>
    <property type="match status" value="1"/>
</dbReference>
<keyword evidence="5 6" id="KW-0326">Glycosidase</keyword>
<dbReference type="Pfam" id="PF08532">
    <property type="entry name" value="Glyco_hydro_42M"/>
    <property type="match status" value="1"/>
</dbReference>
<dbReference type="Gene3D" id="3.40.50.880">
    <property type="match status" value="1"/>
</dbReference>
<dbReference type="CDD" id="cd03143">
    <property type="entry name" value="A4_beta-galactosidase_middle_domain"/>
    <property type="match status" value="1"/>
</dbReference>
<dbReference type="GO" id="GO:0005975">
    <property type="term" value="P:carbohydrate metabolic process"/>
    <property type="evidence" value="ECO:0007669"/>
    <property type="project" value="InterPro"/>
</dbReference>
<evidence type="ECO:0000256" key="2">
    <source>
        <dbReference type="ARBA" id="ARBA00005940"/>
    </source>
</evidence>
<dbReference type="GO" id="GO:0009341">
    <property type="term" value="C:beta-galactosidase complex"/>
    <property type="evidence" value="ECO:0007669"/>
    <property type="project" value="InterPro"/>
</dbReference>
<dbReference type="InterPro" id="IPR013738">
    <property type="entry name" value="Beta_galactosidase_Trimer"/>
</dbReference>
<dbReference type="PANTHER" id="PTHR36447">
    <property type="entry name" value="BETA-GALACTOSIDASE GANA"/>
    <property type="match status" value="1"/>
</dbReference>
<dbReference type="InterPro" id="IPR017853">
    <property type="entry name" value="GH"/>
</dbReference>
<evidence type="ECO:0000256" key="4">
    <source>
        <dbReference type="ARBA" id="ARBA00022801"/>
    </source>
</evidence>
<dbReference type="AlphaFoldDB" id="A0A2U1ZUJ0"/>
<evidence type="ECO:0000256" key="1">
    <source>
        <dbReference type="ARBA" id="ARBA00001412"/>
    </source>
</evidence>
<evidence type="ECO:0000259" key="10">
    <source>
        <dbReference type="Pfam" id="PF08532"/>
    </source>
</evidence>
<evidence type="ECO:0000313" key="11">
    <source>
        <dbReference type="EMBL" id="PWD50631.1"/>
    </source>
</evidence>
<feature type="active site" description="Proton donor" evidence="7">
    <location>
        <position position="157"/>
    </location>
</feature>
<dbReference type="RefSeq" id="WP_109229012.1">
    <property type="nucleotide sequence ID" value="NZ_PYHR01000002.1"/>
</dbReference>